<dbReference type="GO" id="GO:0006508">
    <property type="term" value="P:proteolysis"/>
    <property type="evidence" value="ECO:0007669"/>
    <property type="project" value="UniProtKB-KW"/>
</dbReference>
<evidence type="ECO:0000259" key="10">
    <source>
        <dbReference type="Pfam" id="PF16640"/>
    </source>
</evidence>
<dbReference type="InterPro" id="IPR015500">
    <property type="entry name" value="Peptidase_S8_subtilisin-rel"/>
</dbReference>
<organism evidence="11 12">
    <name type="scientific">Cellulomonas chitinilytica</name>
    <dbReference type="NCBI Taxonomy" id="398759"/>
    <lineage>
        <taxon>Bacteria</taxon>
        <taxon>Bacillati</taxon>
        <taxon>Actinomycetota</taxon>
        <taxon>Actinomycetes</taxon>
        <taxon>Micrococcales</taxon>
        <taxon>Cellulomonadaceae</taxon>
        <taxon>Cellulomonas</taxon>
    </lineage>
</organism>
<feature type="active site" description="Charge relay system" evidence="5 6">
    <location>
        <position position="175"/>
    </location>
</feature>
<dbReference type="PROSITE" id="PS00136">
    <property type="entry name" value="SUBTILASE_ASP"/>
    <property type="match status" value="1"/>
</dbReference>
<keyword evidence="12" id="KW-1185">Reference proteome</keyword>
<evidence type="ECO:0000256" key="4">
    <source>
        <dbReference type="ARBA" id="ARBA00022825"/>
    </source>
</evidence>
<dbReference type="InterPro" id="IPR032109">
    <property type="entry name" value="Big_3_5"/>
</dbReference>
<feature type="domain" description="Bacterial Ig-like" evidence="10">
    <location>
        <begin position="1185"/>
        <end position="1275"/>
    </location>
</feature>
<dbReference type="InterPro" id="IPR022398">
    <property type="entry name" value="Peptidase_S8_His-AS"/>
</dbReference>
<evidence type="ECO:0000256" key="3">
    <source>
        <dbReference type="ARBA" id="ARBA00022801"/>
    </source>
</evidence>
<comment type="caution">
    <text evidence="11">The sequence shown here is derived from an EMBL/GenBank/DDBJ whole genome shotgun (WGS) entry which is preliminary data.</text>
</comment>
<dbReference type="PROSITE" id="PS00137">
    <property type="entry name" value="SUBTILASE_HIS"/>
    <property type="match status" value="1"/>
</dbReference>
<dbReference type="PANTHER" id="PTHR43806">
    <property type="entry name" value="PEPTIDASE S8"/>
    <property type="match status" value="1"/>
</dbReference>
<dbReference type="InterPro" id="IPR023827">
    <property type="entry name" value="Peptidase_S8_Asp-AS"/>
</dbReference>
<dbReference type="PRINTS" id="PR00723">
    <property type="entry name" value="SUBTILISIN"/>
</dbReference>
<evidence type="ECO:0000256" key="8">
    <source>
        <dbReference type="SAM" id="MobiDB-lite"/>
    </source>
</evidence>
<feature type="active site" description="Charge relay system" evidence="5 6">
    <location>
        <position position="603"/>
    </location>
</feature>
<keyword evidence="4 6" id="KW-0720">Serine protease</keyword>
<dbReference type="SUPFAM" id="SSF52743">
    <property type="entry name" value="Subtilisin-like"/>
    <property type="match status" value="1"/>
</dbReference>
<dbReference type="Gene3D" id="3.40.50.200">
    <property type="entry name" value="Peptidase S8/S53 domain"/>
    <property type="match status" value="2"/>
</dbReference>
<evidence type="ECO:0000256" key="5">
    <source>
        <dbReference type="PIRSR" id="PIRSR615500-1"/>
    </source>
</evidence>
<comment type="similarity">
    <text evidence="1 6 7">Belongs to the peptidase S8 family.</text>
</comment>
<keyword evidence="3 6" id="KW-0378">Hydrolase</keyword>
<dbReference type="Pfam" id="PF00082">
    <property type="entry name" value="Peptidase_S8"/>
    <property type="match status" value="1"/>
</dbReference>
<feature type="domain" description="Peptidase S8/S53" evidence="9">
    <location>
        <begin position="166"/>
        <end position="642"/>
    </location>
</feature>
<dbReference type="PROSITE" id="PS00138">
    <property type="entry name" value="SUBTILASE_SER"/>
    <property type="match status" value="1"/>
</dbReference>
<feature type="domain" description="Bacterial Ig-like" evidence="10">
    <location>
        <begin position="1099"/>
        <end position="1176"/>
    </location>
</feature>
<evidence type="ECO:0000256" key="2">
    <source>
        <dbReference type="ARBA" id="ARBA00022670"/>
    </source>
</evidence>
<dbReference type="InterPro" id="IPR013783">
    <property type="entry name" value="Ig-like_fold"/>
</dbReference>
<keyword evidence="2 6" id="KW-0645">Protease</keyword>
<protein>
    <recommendedName>
        <fullName evidence="13">Peptidase S8</fullName>
    </recommendedName>
</protein>
<feature type="domain" description="Bacterial Ig-like" evidence="10">
    <location>
        <begin position="1288"/>
        <end position="1358"/>
    </location>
</feature>
<dbReference type="InterPro" id="IPR050131">
    <property type="entry name" value="Peptidase_S8_subtilisin-like"/>
</dbReference>
<dbReference type="PANTHER" id="PTHR43806:SF11">
    <property type="entry name" value="CEREVISIN-RELATED"/>
    <property type="match status" value="1"/>
</dbReference>
<proteinExistence type="inferred from homology"/>
<dbReference type="InterPro" id="IPR023828">
    <property type="entry name" value="Peptidase_S8_Ser-AS"/>
</dbReference>
<evidence type="ECO:0008006" key="13">
    <source>
        <dbReference type="Google" id="ProtNLM"/>
    </source>
</evidence>
<dbReference type="InterPro" id="IPR000209">
    <property type="entry name" value="Peptidase_S8/S53_dom"/>
</dbReference>
<dbReference type="InterPro" id="IPR036852">
    <property type="entry name" value="Peptidase_S8/S53_dom_sf"/>
</dbReference>
<sequence length="1370" mass="136978">MSVSTAFVGVQAASAAPPTGGPQAGSSDSLDPAVVSKLSNDLTTAKGKVTAFVQLDAKSGAEVAAAGGSTAAVQDAVQDAEALAADVVPQELSAATVTSAEPQRIGTTGNLVAGTIVTGDAAQVQELAASPDVVAVYRVVPKKATNAHSVEFVRALQTWQDTGVTGEGVRIGVIDTGLDYTHADFGGPGTVAAYEEAYGEDGSDPVQPGLFDPTKFIGGYDFAGPLYDASGDEPGSTTVPTPDENPIDAVYLSGNSGHGTHVAGTATGFGVQPDGTTFRGDYSSLTDVSDWEVGPGAAPGAEIYSLKVFGDIGGSTDLTALALDRAADPNGDGDFSDRLDILNLSLGSDGSPADDPDNLLIDQLSTLGTVVAISSGNAGDVTDIGGSPGNAQSAITVANSVGDPQSHDGIEVTAAADASLLGLHAAQNSVNYGGPDVTAPVAFVGSRFSGCTAFTAAQAATVAGKIAYLWWDDNDSTRACGSAVRFNNAAAAGAVGVVLPTESTVFPAGIAGNATIPGSQMTAPVTDLLLPEIEAGTLSLHIGPSLAGAVVESVTGDALNPGSSRGVHGSLGWAKVDVAAPGTEIFSAASGTGNAPNKLSGTSMASPLVAGIAALVRSAHPSWDQPEVKAAVVNTATHDVFTGPNQSGDKYGPQRVGSGRVDALNAVSTNVVAFNSANPRLTSVSFGVVDVGTAPVVQKKTVSVRNFGTTSQRFTASVTTATTAGGATITATPASFTLAAGRTQLVTLTLTADPATLQRDLDPTSQAVQSGVPREYVAEVAGRLVLTSGSQELRVPVQAAPRLVSDLHANPVAFADPGVATAGLDLDGTGVASGGWYSLTTPLILGTTSPKLEDSPGLQTSDSVRASGDIRFVGWASTAPQVAAGGGDPADGLLGIGIATDGNWASLAGGGSSNSTFLPVIDIDVDGDGAPDLETVVQKLSDSEDITVAATFDFNTGATLAVELVNEFAGDVEAGIFDNSVLVAPIPVALFPEGSTPTVSTWTFSGYAEDPSNVLDQADDFTVNPYDPPFWFENDITGTFSSLGAGDTSIPVHKGTGAADDQLLVFQHANGAPVSRAQVVDVTVPVATATTTTLGVTGTQIAGKTLTLTATVAPAAATGSVAFVDGTTTVATAPVDHGTAVAKIEATGGSHTFTAVFTPDTPWYLGSTSNAVTVDIAPSASTTKVTLSKSTVPYGTLVKATVTVTGKSAAPTGPVEIREGSTVVATGTLTVSGLVGTAVIDLPRTLNTGTHKLTAVFPGTADVSTSKGGTTLHVTKVSSHVVLSTPSWTVPAGSRPVITVTVTGDVAGAPAPTGSVTVLLGLRAVGTAPLVNGVATVTLPAVQSSQIVIAVYPGDQNHFFGAMGRTLTVQ</sequence>
<evidence type="ECO:0000256" key="6">
    <source>
        <dbReference type="PROSITE-ProRule" id="PRU01240"/>
    </source>
</evidence>
<dbReference type="PROSITE" id="PS51892">
    <property type="entry name" value="SUBTILASE"/>
    <property type="match status" value="1"/>
</dbReference>
<dbReference type="GO" id="GO:0004252">
    <property type="term" value="F:serine-type endopeptidase activity"/>
    <property type="evidence" value="ECO:0007669"/>
    <property type="project" value="UniProtKB-UniRule"/>
</dbReference>
<evidence type="ECO:0000256" key="7">
    <source>
        <dbReference type="RuleBase" id="RU003355"/>
    </source>
</evidence>
<dbReference type="InterPro" id="IPR034213">
    <property type="entry name" value="S8_Vpr-like"/>
</dbReference>
<feature type="active site" description="Charge relay system" evidence="5 6">
    <location>
        <position position="258"/>
    </location>
</feature>
<dbReference type="EMBL" id="BONK01000015">
    <property type="protein sequence ID" value="GIG23026.1"/>
    <property type="molecule type" value="Genomic_DNA"/>
</dbReference>
<dbReference type="Pfam" id="PF16640">
    <property type="entry name" value="Big_3_5"/>
    <property type="match status" value="3"/>
</dbReference>
<dbReference type="GO" id="GO:0005975">
    <property type="term" value="P:carbohydrate metabolic process"/>
    <property type="evidence" value="ECO:0007669"/>
    <property type="project" value="UniProtKB-ARBA"/>
</dbReference>
<evidence type="ECO:0000313" key="11">
    <source>
        <dbReference type="EMBL" id="GIG23026.1"/>
    </source>
</evidence>
<name>A0A919P7J4_9CELL</name>
<accession>A0A919P7J4</accession>
<evidence type="ECO:0000256" key="1">
    <source>
        <dbReference type="ARBA" id="ARBA00011073"/>
    </source>
</evidence>
<reference evidence="11" key="1">
    <citation type="submission" date="2021-01" db="EMBL/GenBank/DDBJ databases">
        <title>Whole genome shotgun sequence of Cellulomonas chitinilytica NBRC 110799.</title>
        <authorList>
            <person name="Komaki H."/>
            <person name="Tamura T."/>
        </authorList>
    </citation>
    <scope>NUCLEOTIDE SEQUENCE</scope>
    <source>
        <strain evidence="11">NBRC 110799</strain>
    </source>
</reference>
<feature type="region of interest" description="Disordered" evidence="8">
    <location>
        <begin position="13"/>
        <end position="32"/>
    </location>
</feature>
<dbReference type="CDD" id="cd07474">
    <property type="entry name" value="Peptidases_S8_subtilisin_Vpr-like"/>
    <property type="match status" value="1"/>
</dbReference>
<dbReference type="Gene3D" id="2.60.40.10">
    <property type="entry name" value="Immunoglobulins"/>
    <property type="match status" value="3"/>
</dbReference>
<evidence type="ECO:0000313" key="12">
    <source>
        <dbReference type="Proteomes" id="UP000632740"/>
    </source>
</evidence>
<evidence type="ECO:0000259" key="9">
    <source>
        <dbReference type="Pfam" id="PF00082"/>
    </source>
</evidence>
<gene>
    <name evidence="11" type="ORF">Cch01nite_37500</name>
</gene>
<dbReference type="Proteomes" id="UP000632740">
    <property type="component" value="Unassembled WGS sequence"/>
</dbReference>